<proteinExistence type="inferred from homology"/>
<gene>
    <name evidence="9" type="ORF">BD36_04100</name>
</gene>
<dbReference type="PATRIC" id="fig|83560.10.peg.788"/>
<keyword evidence="3" id="KW-1003">Cell membrane</keyword>
<feature type="transmembrane region" description="Helical" evidence="7">
    <location>
        <begin position="258"/>
        <end position="278"/>
    </location>
</feature>
<evidence type="ECO:0000256" key="7">
    <source>
        <dbReference type="RuleBase" id="RU363032"/>
    </source>
</evidence>
<evidence type="ECO:0000256" key="1">
    <source>
        <dbReference type="ARBA" id="ARBA00004651"/>
    </source>
</evidence>
<dbReference type="Proteomes" id="UP000260363">
    <property type="component" value="Chromosome"/>
</dbReference>
<feature type="transmembrane region" description="Helical" evidence="7">
    <location>
        <begin position="351"/>
        <end position="369"/>
    </location>
</feature>
<dbReference type="Gene3D" id="1.10.3720.10">
    <property type="entry name" value="MetI-like"/>
    <property type="match status" value="1"/>
</dbReference>
<dbReference type="InterPro" id="IPR035906">
    <property type="entry name" value="MetI-like_sf"/>
</dbReference>
<evidence type="ECO:0000256" key="2">
    <source>
        <dbReference type="ARBA" id="ARBA00022448"/>
    </source>
</evidence>
<keyword evidence="4 7" id="KW-0812">Transmembrane</keyword>
<dbReference type="PANTHER" id="PTHR30465">
    <property type="entry name" value="INNER MEMBRANE ABC TRANSPORTER"/>
    <property type="match status" value="1"/>
</dbReference>
<evidence type="ECO:0000256" key="4">
    <source>
        <dbReference type="ARBA" id="ARBA00022692"/>
    </source>
</evidence>
<dbReference type="RefSeq" id="WP_010231483.1">
    <property type="nucleotide sequence ID" value="NZ_CP007217.1"/>
</dbReference>
<sequence>MLRYILKRLCLIPLTLFAIISVNFVILNAAPGDLLEEHSVDAQGEAGRSDKIRTYKGPDRYLQFREHYGLTLPIFFNTRPQISRAELRAGIQEIIDGTIHKKNKTGCVTNVKVYWGDCAKFIMPALLAEAEDPSQADNYRHIAADLFIRGGIRQGIVGARLLEEQREYNQKVSKSNAELVRLLNEDDIEVKVAGLRAWVEKEGGRDKLMRGDLWRIFFLETRFAKYLSRIIRLDFGTLRNDCHKTVVSEVIKRLGSSLVLSLLPMIVVFVLCQVFGMIMAVNKNRWIDHLLNFLFLILFSIPVFVAVPWIIDNFVLNKTVPFTSISMPYSGLCSSPEVFKDMTSLEKLIDIVLHSFLPFCAVSYGAFAAQSRLSRAVFLEVLGEDHIPALRARGISQYDILIRHVGKNSAATLITSLASSLSALLGGALVVETLFDIDGFGKFFYQAILNRDHNVVMFSVIMGSVISLIGYLIGDICYVLLDPRVQLEERKV</sequence>
<evidence type="ECO:0000256" key="3">
    <source>
        <dbReference type="ARBA" id="ARBA00022475"/>
    </source>
</evidence>
<name>A0A070A7J2_CHLMR</name>
<organism evidence="9 10">
    <name type="scientific">Chlamydia muridarum</name>
    <dbReference type="NCBI Taxonomy" id="83560"/>
    <lineage>
        <taxon>Bacteria</taxon>
        <taxon>Pseudomonadati</taxon>
        <taxon>Chlamydiota</taxon>
        <taxon>Chlamydiia</taxon>
        <taxon>Chlamydiales</taxon>
        <taxon>Chlamydiaceae</taxon>
        <taxon>Chlamydia/Chlamydophila group</taxon>
        <taxon>Chlamydia</taxon>
    </lineage>
</organism>
<evidence type="ECO:0000259" key="8">
    <source>
        <dbReference type="PROSITE" id="PS50928"/>
    </source>
</evidence>
<dbReference type="AlphaFoldDB" id="A0A070A7J2"/>
<dbReference type="GeneID" id="1246129"/>
<evidence type="ECO:0000256" key="5">
    <source>
        <dbReference type="ARBA" id="ARBA00022989"/>
    </source>
</evidence>
<feature type="transmembrane region" description="Helical" evidence="7">
    <location>
        <begin position="290"/>
        <end position="311"/>
    </location>
</feature>
<dbReference type="PANTHER" id="PTHR30465:SF0">
    <property type="entry name" value="OLIGOPEPTIDE TRANSPORT SYSTEM PERMEASE PROTEIN APPB"/>
    <property type="match status" value="1"/>
</dbReference>
<dbReference type="OMA" id="TRFARYM"/>
<reference evidence="9 10" key="1">
    <citation type="submission" date="2014-02" db="EMBL/GenBank/DDBJ databases">
        <authorList>
            <person name="Chen C."/>
            <person name="Conrad T.A."/>
            <person name="Zhou Z."/>
            <person name="Lai Z."/>
            <person name="Zhong G."/>
        </authorList>
    </citation>
    <scope>NUCLEOTIDE SEQUENCE [LARGE SCALE GENOMIC DNA]</scope>
    <source>
        <strain evidence="9 10">Nigg3-28</strain>
    </source>
</reference>
<evidence type="ECO:0000313" key="9">
    <source>
        <dbReference type="EMBL" id="AJR10832.1"/>
    </source>
</evidence>
<keyword evidence="2 7" id="KW-0813">Transport</keyword>
<dbReference type="KEGG" id="cmx:DNC_03885"/>
<dbReference type="SUPFAM" id="SSF161098">
    <property type="entry name" value="MetI-like"/>
    <property type="match status" value="1"/>
</dbReference>
<keyword evidence="5 7" id="KW-1133">Transmembrane helix</keyword>
<dbReference type="GO" id="GO:0005886">
    <property type="term" value="C:plasma membrane"/>
    <property type="evidence" value="ECO:0007669"/>
    <property type="project" value="UniProtKB-SubCell"/>
</dbReference>
<comment type="subcellular location">
    <subcellularLocation>
        <location evidence="1 7">Cell membrane</location>
        <topology evidence="1 7">Multi-pass membrane protein</topology>
    </subcellularLocation>
</comment>
<dbReference type="PROSITE" id="PS50928">
    <property type="entry name" value="ABC_TM1"/>
    <property type="match status" value="1"/>
</dbReference>
<dbReference type="STRING" id="83560.NC80_03855"/>
<dbReference type="KEGG" id="cmg:NC81_03880"/>
<protein>
    <submittedName>
        <fullName evidence="9">ABC transporter permease</fullName>
    </submittedName>
</protein>
<dbReference type="EMBL" id="CP007217">
    <property type="protein sequence ID" value="AJR10832.1"/>
    <property type="molecule type" value="Genomic_DNA"/>
</dbReference>
<dbReference type="KEGG" id="cmm:NC80_03855"/>
<feature type="transmembrane region" description="Helical" evidence="7">
    <location>
        <begin position="410"/>
        <end position="435"/>
    </location>
</feature>
<dbReference type="InterPro" id="IPR000515">
    <property type="entry name" value="MetI-like"/>
</dbReference>
<keyword evidence="6 7" id="KW-0472">Membrane</keyword>
<comment type="similarity">
    <text evidence="7">Belongs to the binding-protein-dependent transport system permease family.</text>
</comment>
<feature type="transmembrane region" description="Helical" evidence="7">
    <location>
        <begin position="455"/>
        <end position="481"/>
    </location>
</feature>
<feature type="domain" description="ABC transmembrane type-1" evidence="8">
    <location>
        <begin position="254"/>
        <end position="474"/>
    </location>
</feature>
<evidence type="ECO:0000256" key="6">
    <source>
        <dbReference type="ARBA" id="ARBA00023136"/>
    </source>
</evidence>
<evidence type="ECO:0000313" key="10">
    <source>
        <dbReference type="Proteomes" id="UP000260363"/>
    </source>
</evidence>
<accession>A0A070A7J2</accession>
<dbReference type="Pfam" id="PF00528">
    <property type="entry name" value="BPD_transp_1"/>
    <property type="match status" value="1"/>
</dbReference>
<dbReference type="GO" id="GO:0055085">
    <property type="term" value="P:transmembrane transport"/>
    <property type="evidence" value="ECO:0007669"/>
    <property type="project" value="InterPro"/>
</dbReference>